<accession>A0AAE2D3J2</accession>
<comment type="similarity">
    <text evidence="1">Belongs to the PIGG/PIGN/PIGO family. PIGN subfamily.</text>
</comment>
<comment type="pathway">
    <text evidence="1">Glycolipid biosynthesis; glycosylphosphatidylinositol-anchor biosynthesis.</text>
</comment>
<gene>
    <name evidence="2" type="ORF">MN116_000106</name>
</gene>
<dbReference type="PANTHER" id="PTHR12250:SF0">
    <property type="entry name" value="GPI ETHANOLAMINE PHOSPHATE TRANSFERASE 1"/>
    <property type="match status" value="1"/>
</dbReference>
<evidence type="ECO:0000313" key="3">
    <source>
        <dbReference type="Proteomes" id="UP001292079"/>
    </source>
</evidence>
<comment type="function">
    <text evidence="1">Ethanolamine phosphate transferase involved in glycosylphosphatidylinositol-anchor biosynthesis. Transfers ethanolamine phosphate to the first alpha-1,4-linked mannose of the glycosylphosphatidylinositol precursor of GPI-anchor.</text>
</comment>
<keyword evidence="1" id="KW-0808">Transferase</keyword>
<dbReference type="SUPFAM" id="SSF53649">
    <property type="entry name" value="Alkaline phosphatase-like"/>
    <property type="match status" value="1"/>
</dbReference>
<proteinExistence type="inferred from homology"/>
<dbReference type="PANTHER" id="PTHR12250">
    <property type="entry name" value="PHOSPHATIDYLINOSITOL GLYCAN, CLASS N"/>
    <property type="match status" value="1"/>
</dbReference>
<keyword evidence="1" id="KW-0812">Transmembrane</keyword>
<dbReference type="GO" id="GO:0051377">
    <property type="term" value="F:mannose-ethanolamine phosphotransferase activity"/>
    <property type="evidence" value="ECO:0007669"/>
    <property type="project" value="UniProtKB-UniRule"/>
</dbReference>
<reference evidence="2" key="2">
    <citation type="journal article" date="2023" name="Infect Dis Poverty">
        <title>Chromosome-scale genome of the human blood fluke Schistosoma mekongi and its implications for public health.</title>
        <authorList>
            <person name="Zhou M."/>
            <person name="Xu L."/>
            <person name="Xu D."/>
            <person name="Chen W."/>
            <person name="Khan J."/>
            <person name="Hu Y."/>
            <person name="Huang H."/>
            <person name="Wei H."/>
            <person name="Zhang Y."/>
            <person name="Chusongsang P."/>
            <person name="Tanasarnprasert K."/>
            <person name="Hu X."/>
            <person name="Limpanont Y."/>
            <person name="Lv Z."/>
        </authorList>
    </citation>
    <scope>NUCLEOTIDE SEQUENCE</scope>
    <source>
        <strain evidence="2">LV_2022a</strain>
    </source>
</reference>
<dbReference type="Proteomes" id="UP001292079">
    <property type="component" value="Unassembled WGS sequence"/>
</dbReference>
<sequence>MHQFLEFLFIVLLYLVQFYSIFDIYYTSPLTHGLNVVPLNTSAPATHIVLIVSDGLRADKIFNHEMEYTPFLRDVVLHRGAWGVSHTRVPTESRPAHVAILGGFYEDVASITKGWRTNPVEFDTVLNRSILSWIWGYKEVVMSFVPPFSHHIKATPCPDELSDLAKTNPTEIDRWVIDQFMVCCFLIHLSVNKANNHL</sequence>
<reference evidence="2" key="1">
    <citation type="submission" date="2022-04" db="EMBL/GenBank/DDBJ databases">
        <authorList>
            <person name="Xu L."/>
            <person name="Lv Z."/>
        </authorList>
    </citation>
    <scope>NUCLEOTIDE SEQUENCE</scope>
    <source>
        <strain evidence="2">LV_2022a</strain>
    </source>
</reference>
<dbReference type="AlphaFoldDB" id="A0AAE2D3J2"/>
<keyword evidence="3" id="KW-1185">Reference proteome</keyword>
<dbReference type="GO" id="GO:0005789">
    <property type="term" value="C:endoplasmic reticulum membrane"/>
    <property type="evidence" value="ECO:0007669"/>
    <property type="project" value="UniProtKB-SubCell"/>
</dbReference>
<keyword evidence="1" id="KW-0472">Membrane</keyword>
<dbReference type="EC" id="2.-.-.-" evidence="1"/>
<dbReference type="EMBL" id="JALJAT010000005">
    <property type="protein sequence ID" value="KAK4468970.1"/>
    <property type="molecule type" value="Genomic_DNA"/>
</dbReference>
<organism evidence="2 3">
    <name type="scientific">Schistosoma mekongi</name>
    <name type="common">Parasitic worm</name>
    <dbReference type="NCBI Taxonomy" id="38744"/>
    <lineage>
        <taxon>Eukaryota</taxon>
        <taxon>Metazoa</taxon>
        <taxon>Spiralia</taxon>
        <taxon>Lophotrochozoa</taxon>
        <taxon>Platyhelminthes</taxon>
        <taxon>Trematoda</taxon>
        <taxon>Digenea</taxon>
        <taxon>Strigeidida</taxon>
        <taxon>Schistosomatoidea</taxon>
        <taxon>Schistosomatidae</taxon>
        <taxon>Schistosoma</taxon>
    </lineage>
</organism>
<comment type="subcellular location">
    <subcellularLocation>
        <location evidence="1">Endoplasmic reticulum membrane</location>
        <topology evidence="1">Multi-pass membrane protein</topology>
    </subcellularLocation>
</comment>
<evidence type="ECO:0000313" key="2">
    <source>
        <dbReference type="EMBL" id="KAK4468970.1"/>
    </source>
</evidence>
<feature type="transmembrane region" description="Helical" evidence="1">
    <location>
        <begin position="7"/>
        <end position="26"/>
    </location>
</feature>
<dbReference type="GO" id="GO:0006506">
    <property type="term" value="P:GPI anchor biosynthetic process"/>
    <property type="evidence" value="ECO:0007669"/>
    <property type="project" value="UniProtKB-KW"/>
</dbReference>
<comment type="caution">
    <text evidence="1">Lacks conserved residue(s) required for the propagation of feature annotation.</text>
</comment>
<dbReference type="InterPro" id="IPR007070">
    <property type="entry name" value="GPI_EtnP_transferase_1"/>
</dbReference>
<keyword evidence="1" id="KW-1133">Transmembrane helix</keyword>
<dbReference type="InterPro" id="IPR017850">
    <property type="entry name" value="Alkaline_phosphatase_core_sf"/>
</dbReference>
<keyword evidence="1" id="KW-0256">Endoplasmic reticulum</keyword>
<name>A0AAE2D3J2_SCHME</name>
<dbReference type="Gene3D" id="3.40.720.10">
    <property type="entry name" value="Alkaline Phosphatase, subunit A"/>
    <property type="match status" value="1"/>
</dbReference>
<protein>
    <recommendedName>
        <fullName evidence="1">GPI ethanolamine phosphate transferase 1</fullName>
        <ecNumber evidence="1">2.-.-.-</ecNumber>
    </recommendedName>
</protein>
<keyword evidence="1" id="KW-0337">GPI-anchor biosynthesis</keyword>
<comment type="caution">
    <text evidence="2">The sequence shown here is derived from an EMBL/GenBank/DDBJ whole genome shotgun (WGS) entry which is preliminary data.</text>
</comment>
<evidence type="ECO:0000256" key="1">
    <source>
        <dbReference type="RuleBase" id="RU367138"/>
    </source>
</evidence>